<protein>
    <submittedName>
        <fullName evidence="2">Uncharacterized protein</fullName>
    </submittedName>
</protein>
<dbReference type="OrthoDB" id="3540210at2759"/>
<evidence type="ECO:0000313" key="3">
    <source>
        <dbReference type="Proteomes" id="UP000800038"/>
    </source>
</evidence>
<feature type="transmembrane region" description="Helical" evidence="1">
    <location>
        <begin position="543"/>
        <end position="568"/>
    </location>
</feature>
<gene>
    <name evidence="2" type="ORF">EJ02DRAFT_496833</name>
</gene>
<feature type="transmembrane region" description="Helical" evidence="1">
    <location>
        <begin position="39"/>
        <end position="67"/>
    </location>
</feature>
<keyword evidence="3" id="KW-1185">Reference proteome</keyword>
<feature type="transmembrane region" description="Helical" evidence="1">
    <location>
        <begin position="116"/>
        <end position="135"/>
    </location>
</feature>
<dbReference type="AlphaFoldDB" id="A0A6A5SG31"/>
<evidence type="ECO:0000256" key="1">
    <source>
        <dbReference type="SAM" id="Phobius"/>
    </source>
</evidence>
<feature type="transmembrane region" description="Helical" evidence="1">
    <location>
        <begin position="87"/>
        <end position="104"/>
    </location>
</feature>
<accession>A0A6A5SG31</accession>
<organism evidence="2 3">
    <name type="scientific">Clathrospora elynae</name>
    <dbReference type="NCBI Taxonomy" id="706981"/>
    <lineage>
        <taxon>Eukaryota</taxon>
        <taxon>Fungi</taxon>
        <taxon>Dikarya</taxon>
        <taxon>Ascomycota</taxon>
        <taxon>Pezizomycotina</taxon>
        <taxon>Dothideomycetes</taxon>
        <taxon>Pleosporomycetidae</taxon>
        <taxon>Pleosporales</taxon>
        <taxon>Diademaceae</taxon>
        <taxon>Clathrospora</taxon>
    </lineage>
</organism>
<keyword evidence="1" id="KW-1133">Transmembrane helix</keyword>
<evidence type="ECO:0000313" key="2">
    <source>
        <dbReference type="EMBL" id="KAF1939595.1"/>
    </source>
</evidence>
<keyword evidence="1" id="KW-0812">Transmembrane</keyword>
<proteinExistence type="predicted"/>
<keyword evidence="1" id="KW-0472">Membrane</keyword>
<reference evidence="2" key="1">
    <citation type="journal article" date="2020" name="Stud. Mycol.">
        <title>101 Dothideomycetes genomes: a test case for predicting lifestyles and emergence of pathogens.</title>
        <authorList>
            <person name="Haridas S."/>
            <person name="Albert R."/>
            <person name="Binder M."/>
            <person name="Bloem J."/>
            <person name="Labutti K."/>
            <person name="Salamov A."/>
            <person name="Andreopoulos B."/>
            <person name="Baker S."/>
            <person name="Barry K."/>
            <person name="Bills G."/>
            <person name="Bluhm B."/>
            <person name="Cannon C."/>
            <person name="Castanera R."/>
            <person name="Culley D."/>
            <person name="Daum C."/>
            <person name="Ezra D."/>
            <person name="Gonzalez J."/>
            <person name="Henrissat B."/>
            <person name="Kuo A."/>
            <person name="Liang C."/>
            <person name="Lipzen A."/>
            <person name="Lutzoni F."/>
            <person name="Magnuson J."/>
            <person name="Mondo S."/>
            <person name="Nolan M."/>
            <person name="Ohm R."/>
            <person name="Pangilinan J."/>
            <person name="Park H.-J."/>
            <person name="Ramirez L."/>
            <person name="Alfaro M."/>
            <person name="Sun H."/>
            <person name="Tritt A."/>
            <person name="Yoshinaga Y."/>
            <person name="Zwiers L.-H."/>
            <person name="Turgeon B."/>
            <person name="Goodwin S."/>
            <person name="Spatafora J."/>
            <person name="Crous P."/>
            <person name="Grigoriev I."/>
        </authorList>
    </citation>
    <scope>NUCLEOTIDE SEQUENCE</scope>
    <source>
        <strain evidence="2">CBS 161.51</strain>
    </source>
</reference>
<name>A0A6A5SG31_9PLEO</name>
<sequence>MSNLGVPAEISVYTGAWTNWTHGSTLGATLTLSKQNSSFLIAFIALFIAFAGGSLFRIYCFLAHILWSSPSHKDTIHHQRQATLRNSTTGFSAIISLTQLLWSWKSKDNGAVRRLLPLLAIMSLLTIASIAAGILSPEISAFAGDEVLVSSPYCGVPNFNPLDMPFGTFLVYQSHITKRMHAFRNYAQDCYTVKSSPSCKTMARSTLARTVDTNASCPFDPKLCKTANNNIRIDTGLLDSHHDIGFNAPPNMRAQMRFVYQCAPLVTEGFNRNFTGNVKNMSIPYRSYFYGPSKGQSSEAGANQTYMHPDIAAQRYRLEVLGNENPGYKTLTTFDPIPELKRNDSDVYLIFLSANNIIFTDEINDPWYSAHKKLVKLRWNNDSDATQVQMYISDGPASPLACAVQGQTCVMGNNGKQECSTLSSLAAENPTLKLNKQQKNVVDWTSAAAFGIYGMVGPIQNLGANVLTSIYSVNNGIQGTLEPNQWQTDVERMADIMLAAIQGAAVDTATGPADPEMRQFYTKPSTQEGDYFCRNQKIRSTAYASFSILGLAIMFSVGSLIVLTHWSLEPLYSHWLSRYCRSRRYCTVEWKQNYVLQLQRLAHEGIGAGSWKGCDTDYPWTEWNEQLATLNIEDLTHPRLRAKEGEEVQEV</sequence>
<dbReference type="Proteomes" id="UP000800038">
    <property type="component" value="Unassembled WGS sequence"/>
</dbReference>
<dbReference type="EMBL" id="ML976078">
    <property type="protein sequence ID" value="KAF1939595.1"/>
    <property type="molecule type" value="Genomic_DNA"/>
</dbReference>